<reference evidence="6" key="1">
    <citation type="submission" date="2017-03" db="EMBL/GenBank/DDBJ databases">
        <title>Phytopthora megakarya and P. palmivora, two closely related causual agents of cacao black pod achieved similar genome size and gene model numbers by different mechanisms.</title>
        <authorList>
            <person name="Ali S."/>
            <person name="Shao J."/>
            <person name="Larry D.J."/>
            <person name="Kronmiller B."/>
            <person name="Shen D."/>
            <person name="Strem M.D."/>
            <person name="Melnick R.L."/>
            <person name="Guiltinan M.J."/>
            <person name="Tyler B.M."/>
            <person name="Meinhardt L.W."/>
            <person name="Bailey B.A."/>
        </authorList>
    </citation>
    <scope>NUCLEOTIDE SEQUENCE [LARGE SCALE GENOMIC DNA]</scope>
    <source>
        <strain evidence="6">zdho120</strain>
    </source>
</reference>
<keyword evidence="4" id="KW-0843">Virulence</keyword>
<dbReference type="STRING" id="4795.A0A225UYD6"/>
<keyword evidence="6" id="KW-1185">Reference proteome</keyword>
<protein>
    <submittedName>
        <fullName evidence="5">Necrosis inducing protein NPP1</fullName>
    </submittedName>
</protein>
<sequence>MVLCCALLCCVDGGTINHDEVQPFAQPNPVTISEKAAVKYKPQLFIHVGCESFPAVNAAGEISGGLKGTNAIDGCEKAPLGSQTYGRSAWYQDKWAMVYAWYFPKNFGGEDARERHNWASIVLWIDNPALETSKILGVSLSQQTRSRRVKFIPIGPGPKDPYLKMTEMPPMAFVGTQRIDLSPHERWSRNYAYVGGSNVSTRFSHAFTEKYSWIDLTISWEDGTYHDLIMWEQLTNEAREALNSADFGEAKVPFNDNNFDETLKTAWPF</sequence>
<evidence type="ECO:0000313" key="6">
    <source>
        <dbReference type="Proteomes" id="UP000198211"/>
    </source>
</evidence>
<dbReference type="PANTHER" id="PTHR33657">
    <property type="entry name" value="DOMAIN PROTEIN, PUTATIVE (AFU_ORTHOLOGUE AFUA_5G00600)-RELATED"/>
    <property type="match status" value="1"/>
</dbReference>
<dbReference type="OrthoDB" id="147163at2759"/>
<evidence type="ECO:0000256" key="3">
    <source>
        <dbReference type="ARBA" id="ARBA00022525"/>
    </source>
</evidence>
<organism evidence="5 6">
    <name type="scientific">Phytophthora megakarya</name>
    <dbReference type="NCBI Taxonomy" id="4795"/>
    <lineage>
        <taxon>Eukaryota</taxon>
        <taxon>Sar</taxon>
        <taxon>Stramenopiles</taxon>
        <taxon>Oomycota</taxon>
        <taxon>Peronosporomycetes</taxon>
        <taxon>Peronosporales</taxon>
        <taxon>Peronosporaceae</taxon>
        <taxon>Phytophthora</taxon>
    </lineage>
</organism>
<accession>A0A225UYD6</accession>
<dbReference type="Pfam" id="PF05630">
    <property type="entry name" value="NPP1"/>
    <property type="match status" value="1"/>
</dbReference>
<evidence type="ECO:0000256" key="2">
    <source>
        <dbReference type="ARBA" id="ARBA00009520"/>
    </source>
</evidence>
<dbReference type="PIRSF" id="PIRSF029958">
    <property type="entry name" value="Necrosis-inducing_protein"/>
    <property type="match status" value="1"/>
</dbReference>
<proteinExistence type="inferred from homology"/>
<dbReference type="AlphaFoldDB" id="A0A225UYD6"/>
<evidence type="ECO:0000313" key="5">
    <source>
        <dbReference type="EMBL" id="OWY98021.1"/>
    </source>
</evidence>
<dbReference type="GO" id="GO:0005576">
    <property type="term" value="C:extracellular region"/>
    <property type="evidence" value="ECO:0007669"/>
    <property type="project" value="UniProtKB-SubCell"/>
</dbReference>
<keyword evidence="3" id="KW-0964">Secreted</keyword>
<dbReference type="PANTHER" id="PTHR33657:SF8">
    <property type="entry name" value="DOMAIN PROTEIN, PUTATIVE (AFU_ORTHOLOGUE AFUA_5G00600)-RELATED"/>
    <property type="match status" value="1"/>
</dbReference>
<dbReference type="EMBL" id="NBNE01009838">
    <property type="protein sequence ID" value="OWY98021.1"/>
    <property type="molecule type" value="Genomic_DNA"/>
</dbReference>
<gene>
    <name evidence="5" type="ORF">PHMEG_00031321</name>
</gene>
<dbReference type="InterPro" id="IPR008701">
    <property type="entry name" value="NPP1"/>
</dbReference>
<dbReference type="Proteomes" id="UP000198211">
    <property type="component" value="Unassembled WGS sequence"/>
</dbReference>
<comment type="subcellular location">
    <subcellularLocation>
        <location evidence="1">Secreted</location>
    </subcellularLocation>
</comment>
<evidence type="ECO:0000256" key="4">
    <source>
        <dbReference type="ARBA" id="ARBA00023026"/>
    </source>
</evidence>
<evidence type="ECO:0000256" key="1">
    <source>
        <dbReference type="ARBA" id="ARBA00004613"/>
    </source>
</evidence>
<comment type="similarity">
    <text evidence="2">Belongs to the Necrosis inducing protein (NPP1) family.</text>
</comment>
<comment type="caution">
    <text evidence="5">The sequence shown here is derived from an EMBL/GenBank/DDBJ whole genome shotgun (WGS) entry which is preliminary data.</text>
</comment>
<name>A0A225UYD6_9STRA</name>